<dbReference type="AlphaFoldDB" id="A0A9P5ZR71"/>
<dbReference type="InterPro" id="IPR027443">
    <property type="entry name" value="IPNS-like_sf"/>
</dbReference>
<dbReference type="EMBL" id="MU154624">
    <property type="protein sequence ID" value="KAF9491220.1"/>
    <property type="molecule type" value="Genomic_DNA"/>
</dbReference>
<keyword evidence="8" id="KW-1185">Reference proteome</keyword>
<reference evidence="7" key="1">
    <citation type="submission" date="2020-11" db="EMBL/GenBank/DDBJ databases">
        <authorList>
            <consortium name="DOE Joint Genome Institute"/>
            <person name="Ahrendt S."/>
            <person name="Riley R."/>
            <person name="Andreopoulos W."/>
            <person name="Labutti K."/>
            <person name="Pangilinan J."/>
            <person name="Ruiz-Duenas F.J."/>
            <person name="Barrasa J.M."/>
            <person name="Sanchez-Garcia M."/>
            <person name="Camarero S."/>
            <person name="Miyauchi S."/>
            <person name="Serrano A."/>
            <person name="Linde D."/>
            <person name="Babiker R."/>
            <person name="Drula E."/>
            <person name="Ayuso-Fernandez I."/>
            <person name="Pacheco R."/>
            <person name="Padilla G."/>
            <person name="Ferreira P."/>
            <person name="Barriuso J."/>
            <person name="Kellner H."/>
            <person name="Castanera R."/>
            <person name="Alfaro M."/>
            <person name="Ramirez L."/>
            <person name="Pisabarro A.G."/>
            <person name="Kuo A."/>
            <person name="Tritt A."/>
            <person name="Lipzen A."/>
            <person name="He G."/>
            <person name="Yan M."/>
            <person name="Ng V."/>
            <person name="Cullen D."/>
            <person name="Martin F."/>
            <person name="Rosso M.-N."/>
            <person name="Henrissat B."/>
            <person name="Hibbett D."/>
            <person name="Martinez A.T."/>
            <person name="Grigoriev I.V."/>
        </authorList>
    </citation>
    <scope>NUCLEOTIDE SEQUENCE</scope>
    <source>
        <strain evidence="7">ATCC 90797</strain>
    </source>
</reference>
<evidence type="ECO:0000313" key="8">
    <source>
        <dbReference type="Proteomes" id="UP000807025"/>
    </source>
</evidence>
<dbReference type="InterPro" id="IPR044861">
    <property type="entry name" value="IPNS-like_FE2OG_OXY"/>
</dbReference>
<evidence type="ECO:0000259" key="6">
    <source>
        <dbReference type="PROSITE" id="PS51471"/>
    </source>
</evidence>
<evidence type="ECO:0000256" key="4">
    <source>
        <dbReference type="ARBA" id="ARBA00023004"/>
    </source>
</evidence>
<accession>A0A9P5ZR71</accession>
<evidence type="ECO:0000256" key="3">
    <source>
        <dbReference type="ARBA" id="ARBA00023002"/>
    </source>
</evidence>
<evidence type="ECO:0000256" key="5">
    <source>
        <dbReference type="RuleBase" id="RU003682"/>
    </source>
</evidence>
<evidence type="ECO:0000313" key="7">
    <source>
        <dbReference type="EMBL" id="KAF9491220.1"/>
    </source>
</evidence>
<dbReference type="Proteomes" id="UP000807025">
    <property type="component" value="Unassembled WGS sequence"/>
</dbReference>
<sequence>MNNQIPVIDISAILSPSNVDADGAQTSPEALQAAQNLYDAFSTWGFCLLKGTGIPASQRQDLFRTAAEFFTLPEDKKLELHVRTGGVAWRGYMPHGGEATHGHLDHKVGMYFGPEHPDDHPHAGLPLHGKNRFPDDSVPAMRPAVLTWIDEITNLGKALSDAISLSLGLERQYMREKYLAPEPVAIVRCFKYTAPKTPSAGQQAWGIGEHTDFGYLTLLTTDAPGLQVKSPSGDWVDVPLDDDYIICNVGDMLDQMTGGRFKSTPHRVVPPPQGTSRISVPFFFDFSWDAKMEYLPLDHLPALTPEEQAIAKARWEQTTFTGVSGVWAQYLAKKVKKVFPDLQLPDFEHNAKPSTRFNVAVDTAVNA</sequence>
<dbReference type="PANTHER" id="PTHR10209:SF881">
    <property type="entry name" value="FI07970P-RELATED"/>
    <property type="match status" value="1"/>
</dbReference>
<name>A0A9P5ZR71_PLEER</name>
<dbReference type="PROSITE" id="PS51471">
    <property type="entry name" value="FE2OG_OXY"/>
    <property type="match status" value="1"/>
</dbReference>
<protein>
    <submittedName>
        <fullName evidence="7">Clavaminate synthase-like protein</fullName>
    </submittedName>
</protein>
<keyword evidence="2 5" id="KW-0479">Metal-binding</keyword>
<evidence type="ECO:0000256" key="2">
    <source>
        <dbReference type="ARBA" id="ARBA00022723"/>
    </source>
</evidence>
<dbReference type="OrthoDB" id="288590at2759"/>
<keyword evidence="3 5" id="KW-0560">Oxidoreductase</keyword>
<dbReference type="SUPFAM" id="SSF51197">
    <property type="entry name" value="Clavaminate synthase-like"/>
    <property type="match status" value="1"/>
</dbReference>
<dbReference type="InterPro" id="IPR005123">
    <property type="entry name" value="Oxoglu/Fe-dep_dioxygenase_dom"/>
</dbReference>
<gene>
    <name evidence="7" type="ORF">BDN71DRAFT_1453349</name>
</gene>
<proteinExistence type="inferred from homology"/>
<dbReference type="Pfam" id="PF03171">
    <property type="entry name" value="2OG-FeII_Oxy"/>
    <property type="match status" value="1"/>
</dbReference>
<evidence type="ECO:0000256" key="1">
    <source>
        <dbReference type="ARBA" id="ARBA00008056"/>
    </source>
</evidence>
<dbReference type="InterPro" id="IPR026992">
    <property type="entry name" value="DIOX_N"/>
</dbReference>
<keyword evidence="4 5" id="KW-0408">Iron</keyword>
<comment type="similarity">
    <text evidence="1 5">Belongs to the iron/ascorbate-dependent oxidoreductase family.</text>
</comment>
<dbReference type="GO" id="GO:0046872">
    <property type="term" value="F:metal ion binding"/>
    <property type="evidence" value="ECO:0007669"/>
    <property type="project" value="UniProtKB-KW"/>
</dbReference>
<comment type="caution">
    <text evidence="7">The sequence shown here is derived from an EMBL/GenBank/DDBJ whole genome shotgun (WGS) entry which is preliminary data.</text>
</comment>
<dbReference type="Gene3D" id="2.60.120.330">
    <property type="entry name" value="B-lactam Antibiotic, Isopenicillin N Synthase, Chain"/>
    <property type="match status" value="1"/>
</dbReference>
<dbReference type="Pfam" id="PF14226">
    <property type="entry name" value="DIOX_N"/>
    <property type="match status" value="1"/>
</dbReference>
<dbReference type="PANTHER" id="PTHR10209">
    <property type="entry name" value="OXIDOREDUCTASE, 2OG-FE II OXYGENASE FAMILY PROTEIN"/>
    <property type="match status" value="1"/>
</dbReference>
<organism evidence="7 8">
    <name type="scientific">Pleurotus eryngii</name>
    <name type="common">Boletus of the steppes</name>
    <dbReference type="NCBI Taxonomy" id="5323"/>
    <lineage>
        <taxon>Eukaryota</taxon>
        <taxon>Fungi</taxon>
        <taxon>Dikarya</taxon>
        <taxon>Basidiomycota</taxon>
        <taxon>Agaricomycotina</taxon>
        <taxon>Agaricomycetes</taxon>
        <taxon>Agaricomycetidae</taxon>
        <taxon>Agaricales</taxon>
        <taxon>Pleurotineae</taxon>
        <taxon>Pleurotaceae</taxon>
        <taxon>Pleurotus</taxon>
    </lineage>
</organism>
<feature type="domain" description="Fe2OG dioxygenase" evidence="6">
    <location>
        <begin position="183"/>
        <end position="286"/>
    </location>
</feature>
<dbReference type="GO" id="GO:0016491">
    <property type="term" value="F:oxidoreductase activity"/>
    <property type="evidence" value="ECO:0007669"/>
    <property type="project" value="UniProtKB-KW"/>
</dbReference>